<dbReference type="AlphaFoldDB" id="A0A3D8Y6T1"/>
<dbReference type="InterPro" id="IPR015943">
    <property type="entry name" value="WD40/YVTN_repeat-like_dom_sf"/>
</dbReference>
<evidence type="ECO:0000313" key="2">
    <source>
        <dbReference type="Proteomes" id="UP000256373"/>
    </source>
</evidence>
<dbReference type="Pfam" id="PF00400">
    <property type="entry name" value="WD40"/>
    <property type="match status" value="2"/>
</dbReference>
<dbReference type="PANTHER" id="PTHR19879:SF9">
    <property type="entry name" value="TRANSCRIPTION INITIATION FACTOR TFIID SUBUNIT 5"/>
    <property type="match status" value="1"/>
</dbReference>
<accession>A0A3D8Y6T1</accession>
<dbReference type="SMART" id="SM00320">
    <property type="entry name" value="WD40"/>
    <property type="match status" value="3"/>
</dbReference>
<reference evidence="1 2" key="1">
    <citation type="submission" date="2018-07" db="EMBL/GenBank/DDBJ databases">
        <title>Dyadobacter roseus sp. nov., isolated from rose rhizosphere soil.</title>
        <authorList>
            <person name="Chen L."/>
        </authorList>
    </citation>
    <scope>NUCLEOTIDE SEQUENCE [LARGE SCALE GENOMIC DNA]</scope>
    <source>
        <strain evidence="1 2">RS19</strain>
    </source>
</reference>
<organism evidence="1 2">
    <name type="scientific">Dyadobacter luteus</name>
    <dbReference type="NCBI Taxonomy" id="2259619"/>
    <lineage>
        <taxon>Bacteria</taxon>
        <taxon>Pseudomonadati</taxon>
        <taxon>Bacteroidota</taxon>
        <taxon>Cytophagia</taxon>
        <taxon>Cytophagales</taxon>
        <taxon>Spirosomataceae</taxon>
        <taxon>Dyadobacter</taxon>
    </lineage>
</organism>
<proteinExistence type="predicted"/>
<dbReference type="SUPFAM" id="SSF82171">
    <property type="entry name" value="DPP6 N-terminal domain-like"/>
    <property type="match status" value="1"/>
</dbReference>
<name>A0A3D8Y6T1_9BACT</name>
<evidence type="ECO:0008006" key="3">
    <source>
        <dbReference type="Google" id="ProtNLM"/>
    </source>
</evidence>
<comment type="caution">
    <text evidence="1">The sequence shown here is derived from an EMBL/GenBank/DDBJ whole genome shotgun (WGS) entry which is preliminary data.</text>
</comment>
<dbReference type="PANTHER" id="PTHR19879">
    <property type="entry name" value="TRANSCRIPTION INITIATION FACTOR TFIID"/>
    <property type="match status" value="1"/>
</dbReference>
<protein>
    <recommendedName>
        <fullName evidence="3">WD40 repeat domain-containing protein</fullName>
    </recommendedName>
</protein>
<dbReference type="EMBL" id="QNUL01000023">
    <property type="protein sequence ID" value="REA58033.1"/>
    <property type="molecule type" value="Genomic_DNA"/>
</dbReference>
<dbReference type="Proteomes" id="UP000256373">
    <property type="component" value="Unassembled WGS sequence"/>
</dbReference>
<evidence type="ECO:0000313" key="1">
    <source>
        <dbReference type="EMBL" id="REA58033.1"/>
    </source>
</evidence>
<dbReference type="InterPro" id="IPR001680">
    <property type="entry name" value="WD40_rpt"/>
</dbReference>
<dbReference type="Gene3D" id="2.130.10.10">
    <property type="entry name" value="YVTN repeat-like/Quinoprotein amine dehydrogenase"/>
    <property type="match status" value="1"/>
</dbReference>
<keyword evidence="2" id="KW-1185">Reference proteome</keyword>
<gene>
    <name evidence="1" type="ORF">DSL64_21855</name>
</gene>
<sequence>MFLFCFILLALITKTKVSGAAGMLVKIIKPIIKNINTMKKRNFEVVWNRGHSLIGCHQVTSLTIALMTFIKFKFYNLLTLVLLLVITSCGSSKPPLRAKLVNETPTSTVFSPDGKWVAAGVWGGVRVWNVDSEEAKDYKTKLRNETPKYVTFSPDGKRIAAGSWGAVRVWDLKSAELKDYPVGMINETPTHVFFSPDGTWMATGIFGAVRTWDLATGAHRDYPMKMINETPQMIAISADGKTIATGVFGGVMKWEFKGFDN</sequence>